<organism evidence="1 2">
    <name type="scientific">Populus trichocarpa</name>
    <name type="common">Western balsam poplar</name>
    <name type="synonym">Populus balsamifera subsp. trichocarpa</name>
    <dbReference type="NCBI Taxonomy" id="3694"/>
    <lineage>
        <taxon>Eukaryota</taxon>
        <taxon>Viridiplantae</taxon>
        <taxon>Streptophyta</taxon>
        <taxon>Embryophyta</taxon>
        <taxon>Tracheophyta</taxon>
        <taxon>Spermatophyta</taxon>
        <taxon>Magnoliopsida</taxon>
        <taxon>eudicotyledons</taxon>
        <taxon>Gunneridae</taxon>
        <taxon>Pentapetalae</taxon>
        <taxon>rosids</taxon>
        <taxon>fabids</taxon>
        <taxon>Malpighiales</taxon>
        <taxon>Salicaceae</taxon>
        <taxon>Saliceae</taxon>
        <taxon>Populus</taxon>
    </lineage>
</organism>
<accession>A0A2K2A0L1</accession>
<dbReference type="EMBL" id="CM009295">
    <property type="protein sequence ID" value="PNT31064.1"/>
    <property type="molecule type" value="Genomic_DNA"/>
</dbReference>
<keyword evidence="2" id="KW-1185">Reference proteome</keyword>
<evidence type="ECO:0000313" key="2">
    <source>
        <dbReference type="Proteomes" id="UP000006729"/>
    </source>
</evidence>
<protein>
    <submittedName>
        <fullName evidence="1">Uncharacterized protein</fullName>
    </submittedName>
</protein>
<dbReference type="InParanoid" id="A0A2K2A0L1"/>
<name>A0A2K2A0L1_POPTR</name>
<gene>
    <name evidence="1" type="ORF">POPTR_006G115500</name>
</gene>
<reference evidence="1 2" key="1">
    <citation type="journal article" date="2006" name="Science">
        <title>The genome of black cottonwood, Populus trichocarpa (Torr. &amp; Gray).</title>
        <authorList>
            <person name="Tuskan G.A."/>
            <person name="Difazio S."/>
            <person name="Jansson S."/>
            <person name="Bohlmann J."/>
            <person name="Grigoriev I."/>
            <person name="Hellsten U."/>
            <person name="Putnam N."/>
            <person name="Ralph S."/>
            <person name="Rombauts S."/>
            <person name="Salamov A."/>
            <person name="Schein J."/>
            <person name="Sterck L."/>
            <person name="Aerts A."/>
            <person name="Bhalerao R.R."/>
            <person name="Bhalerao R.P."/>
            <person name="Blaudez D."/>
            <person name="Boerjan W."/>
            <person name="Brun A."/>
            <person name="Brunner A."/>
            <person name="Busov V."/>
            <person name="Campbell M."/>
            <person name="Carlson J."/>
            <person name="Chalot M."/>
            <person name="Chapman J."/>
            <person name="Chen G.L."/>
            <person name="Cooper D."/>
            <person name="Coutinho P.M."/>
            <person name="Couturier J."/>
            <person name="Covert S."/>
            <person name="Cronk Q."/>
            <person name="Cunningham R."/>
            <person name="Davis J."/>
            <person name="Degroeve S."/>
            <person name="Dejardin A."/>
            <person name="Depamphilis C."/>
            <person name="Detter J."/>
            <person name="Dirks B."/>
            <person name="Dubchak I."/>
            <person name="Duplessis S."/>
            <person name="Ehlting J."/>
            <person name="Ellis B."/>
            <person name="Gendler K."/>
            <person name="Goodstein D."/>
            <person name="Gribskov M."/>
            <person name="Grimwood J."/>
            <person name="Groover A."/>
            <person name="Gunter L."/>
            <person name="Hamberger B."/>
            <person name="Heinze B."/>
            <person name="Helariutta Y."/>
            <person name="Henrissat B."/>
            <person name="Holligan D."/>
            <person name="Holt R."/>
            <person name="Huang W."/>
            <person name="Islam-Faridi N."/>
            <person name="Jones S."/>
            <person name="Jones-Rhoades M."/>
            <person name="Jorgensen R."/>
            <person name="Joshi C."/>
            <person name="Kangasjarvi J."/>
            <person name="Karlsson J."/>
            <person name="Kelleher C."/>
            <person name="Kirkpatrick R."/>
            <person name="Kirst M."/>
            <person name="Kohler A."/>
            <person name="Kalluri U."/>
            <person name="Larimer F."/>
            <person name="Leebens-Mack J."/>
            <person name="Leple J.C."/>
            <person name="Locascio P."/>
            <person name="Lou Y."/>
            <person name="Lucas S."/>
            <person name="Martin F."/>
            <person name="Montanini B."/>
            <person name="Napoli C."/>
            <person name="Nelson D.R."/>
            <person name="Nelson C."/>
            <person name="Nieminen K."/>
            <person name="Nilsson O."/>
            <person name="Pereda V."/>
            <person name="Peter G."/>
            <person name="Philippe R."/>
            <person name="Pilate G."/>
            <person name="Poliakov A."/>
            <person name="Razumovskaya J."/>
            <person name="Richardson P."/>
            <person name="Rinaldi C."/>
            <person name="Ritland K."/>
            <person name="Rouze P."/>
            <person name="Ryaboy D."/>
            <person name="Schmutz J."/>
            <person name="Schrader J."/>
            <person name="Segerman B."/>
            <person name="Shin H."/>
            <person name="Siddiqui A."/>
            <person name="Sterky F."/>
            <person name="Terry A."/>
            <person name="Tsai C.J."/>
            <person name="Uberbacher E."/>
            <person name="Unneberg P."/>
            <person name="Vahala J."/>
            <person name="Wall K."/>
            <person name="Wessler S."/>
            <person name="Yang G."/>
            <person name="Yin T."/>
            <person name="Douglas C."/>
            <person name="Marra M."/>
            <person name="Sandberg G."/>
            <person name="Van de Peer Y."/>
            <person name="Rokhsar D."/>
        </authorList>
    </citation>
    <scope>NUCLEOTIDE SEQUENCE [LARGE SCALE GENOMIC DNA]</scope>
    <source>
        <strain evidence="2">cv. Nisqually</strain>
    </source>
</reference>
<evidence type="ECO:0000313" key="1">
    <source>
        <dbReference type="EMBL" id="PNT31064.1"/>
    </source>
</evidence>
<dbReference type="AlphaFoldDB" id="A0A2K2A0L1"/>
<sequence>MKSLFAENEKGPNAPKEKFSDKTFVQRRCARKLIRDKIAMKMCICVQDCPPPCFWKTFGLVWSRKKG</sequence>
<dbReference type="Proteomes" id="UP000006729">
    <property type="component" value="Chromosome 6"/>
</dbReference>
<proteinExistence type="predicted"/>